<organism evidence="3">
    <name type="scientific">uncultured Phycisphaerae bacterium</name>
    <dbReference type="NCBI Taxonomy" id="904963"/>
    <lineage>
        <taxon>Bacteria</taxon>
        <taxon>Pseudomonadati</taxon>
        <taxon>Planctomycetota</taxon>
        <taxon>Phycisphaerae</taxon>
        <taxon>environmental samples</taxon>
    </lineage>
</organism>
<evidence type="ECO:0000256" key="1">
    <source>
        <dbReference type="ARBA" id="ARBA00022679"/>
    </source>
</evidence>
<dbReference type="Pfam" id="PF13692">
    <property type="entry name" value="Glyco_trans_1_4"/>
    <property type="match status" value="1"/>
</dbReference>
<dbReference type="Pfam" id="PF13439">
    <property type="entry name" value="Glyco_transf_4"/>
    <property type="match status" value="1"/>
</dbReference>
<dbReference type="PANTHER" id="PTHR46401">
    <property type="entry name" value="GLYCOSYLTRANSFERASE WBBK-RELATED"/>
    <property type="match status" value="1"/>
</dbReference>
<dbReference type="Gene3D" id="3.40.50.2000">
    <property type="entry name" value="Glycogen Phosphorylase B"/>
    <property type="match status" value="1"/>
</dbReference>
<dbReference type="GO" id="GO:0016757">
    <property type="term" value="F:glycosyltransferase activity"/>
    <property type="evidence" value="ECO:0007669"/>
    <property type="project" value="UniProtKB-ARBA"/>
</dbReference>
<dbReference type="PANTHER" id="PTHR46401:SF2">
    <property type="entry name" value="GLYCOSYLTRANSFERASE WBBK-RELATED"/>
    <property type="match status" value="1"/>
</dbReference>
<dbReference type="SUPFAM" id="SSF53756">
    <property type="entry name" value="UDP-Glycosyltransferase/glycogen phosphorylase"/>
    <property type="match status" value="1"/>
</dbReference>
<evidence type="ECO:0000259" key="2">
    <source>
        <dbReference type="Pfam" id="PF13439"/>
    </source>
</evidence>
<feature type="domain" description="Glycosyltransferase subfamily 4-like N-terminal" evidence="2">
    <location>
        <begin position="14"/>
        <end position="176"/>
    </location>
</feature>
<protein>
    <submittedName>
        <fullName evidence="3">Glycosyl transferase, group 1 family protein</fullName>
    </submittedName>
</protein>
<proteinExistence type="predicted"/>
<dbReference type="CDD" id="cd03801">
    <property type="entry name" value="GT4_PimA-like"/>
    <property type="match status" value="1"/>
</dbReference>
<keyword evidence="1 3" id="KW-0808">Transferase</keyword>
<dbReference type="AlphaFoldDB" id="A0A6J4NKH4"/>
<dbReference type="Gene3D" id="3.40.50.11090">
    <property type="match status" value="1"/>
</dbReference>
<name>A0A6J4NKH4_9BACT</name>
<dbReference type="EMBL" id="CADCUQ010000261">
    <property type="protein sequence ID" value="CAA9389807.1"/>
    <property type="molecule type" value="Genomic_DNA"/>
</dbReference>
<dbReference type="InterPro" id="IPR028098">
    <property type="entry name" value="Glyco_trans_4-like_N"/>
</dbReference>
<reference evidence="3" key="1">
    <citation type="submission" date="2020-02" db="EMBL/GenBank/DDBJ databases">
        <authorList>
            <person name="Meier V. D."/>
        </authorList>
    </citation>
    <scope>NUCLEOTIDE SEQUENCE</scope>
    <source>
        <strain evidence="3">AVDCRST_MAG64</strain>
    </source>
</reference>
<accession>A0A6J4NKH4</accession>
<dbReference type="GO" id="GO:0009103">
    <property type="term" value="P:lipopolysaccharide biosynthetic process"/>
    <property type="evidence" value="ECO:0007669"/>
    <property type="project" value="TreeGrafter"/>
</dbReference>
<evidence type="ECO:0000313" key="3">
    <source>
        <dbReference type="EMBL" id="CAA9389807.1"/>
    </source>
</evidence>
<sequence>MRITFVVVVADLSGGFRVVATYAERLRQRGHEVLVMSCARRKPTVKDRLRAFVKRRPVRLTPENAPTHLDDTQVAHKKLESRRPPTPDDLPDADVVVATWWETAEWVWALPASKGVKVHFMQDYEVWGNNAPVARVDASCTLPMPRITPARWVKDMLDKQFGQGDVTLVPNAVDLAKFTAAPRSKQGVPTVGFTYTAFRPKGTDITIEAIRLARQQRPELKVVAFGATNPLPEVPLPPNTAYHPRAPEQKLKELYGQCDAWLFGTRKEGFGLPILEAMACRTPVIGTPAGAAPELLEQGGGIMVPMEDPRAMADAILKVCAMPTAEWRALSDAAHATAHRWTWDDATDQFEAALKRAVERAGNPAHAVAV</sequence>
<gene>
    <name evidence="3" type="ORF">AVDCRST_MAG64-1128</name>
</gene>